<organism evidence="2 3">
    <name type="scientific">Claviceps arundinis</name>
    <dbReference type="NCBI Taxonomy" id="1623583"/>
    <lineage>
        <taxon>Eukaryota</taxon>
        <taxon>Fungi</taxon>
        <taxon>Dikarya</taxon>
        <taxon>Ascomycota</taxon>
        <taxon>Pezizomycotina</taxon>
        <taxon>Sordariomycetes</taxon>
        <taxon>Hypocreomycetidae</taxon>
        <taxon>Hypocreales</taxon>
        <taxon>Clavicipitaceae</taxon>
        <taxon>Claviceps</taxon>
    </lineage>
</organism>
<feature type="compositionally biased region" description="Low complexity" evidence="1">
    <location>
        <begin position="183"/>
        <end position="193"/>
    </location>
</feature>
<sequence length="475" mass="50971">MASAKVHLSLFNHPPSGKLAKPRGRTGVKPILKKLHSHSDRGSSLDLDRGWDDQPSPGFAAGSDFGTYDSDGSYHYAAPVAGYAGGYGGGFAGGAADGARGKYSHVRSTSGNSHASSIATSKSGRNGGTFVHPFQQTPHVSTPPLLHANSRASFENGIATGYSPTITEHDDDDDDDSVDPYASFRSTYSTSTTPRPPLYQSSYRRPSAISHRTSSLSDGNHQTTRISATRCTSAQARGLGTASVNQSRSEVNSSSLSSLAADSPLSASTVPLGTAATTLTTTLSTLSTVQTNVTSSSATPMSPLRNSLDMGVFRLRSRSEVDISTHQEQVLEARRKFEAKERAKEEKYAREQSRKRERAQSKETHRMEKTQSRLRKECTAADSAADIALSSGNDIREVPSSSCRTGDSLSDAREKVDFGTHGQPASSTRSGDVRHASSKREKTIQTAKTAKQKTAGVWTAFVLWLRTRLLKLGRR</sequence>
<gene>
    <name evidence="2" type="ORF">E4U56_004914</name>
</gene>
<name>A0A9P7MYD6_9HYPO</name>
<dbReference type="OrthoDB" id="5377213at2759"/>
<feature type="compositionally biased region" description="Basic and acidic residues" evidence="1">
    <location>
        <begin position="37"/>
        <end position="52"/>
    </location>
</feature>
<feature type="region of interest" description="Disordered" evidence="1">
    <location>
        <begin position="157"/>
        <end position="248"/>
    </location>
</feature>
<feature type="compositionally biased region" description="Polar residues" evidence="1">
    <location>
        <begin position="106"/>
        <end position="124"/>
    </location>
</feature>
<evidence type="ECO:0000256" key="1">
    <source>
        <dbReference type="SAM" id="MobiDB-lite"/>
    </source>
</evidence>
<dbReference type="AlphaFoldDB" id="A0A9P7MYD6"/>
<feature type="compositionally biased region" description="Polar residues" evidence="1">
    <location>
        <begin position="399"/>
        <end position="408"/>
    </location>
</feature>
<dbReference type="Proteomes" id="UP000784919">
    <property type="component" value="Unassembled WGS sequence"/>
</dbReference>
<proteinExistence type="predicted"/>
<feature type="region of interest" description="Disordered" evidence="1">
    <location>
        <begin position="105"/>
        <end position="131"/>
    </location>
</feature>
<feature type="region of interest" description="Disordered" evidence="1">
    <location>
        <begin position="34"/>
        <end position="53"/>
    </location>
</feature>
<reference evidence="2" key="1">
    <citation type="journal article" date="2020" name="bioRxiv">
        <title>Whole genome comparisons of ergot fungi reveals the divergence and evolution of species within the genus Claviceps are the result of varying mechanisms driving genome evolution and host range expansion.</title>
        <authorList>
            <person name="Wyka S.A."/>
            <person name="Mondo S.J."/>
            <person name="Liu M."/>
            <person name="Dettman J."/>
            <person name="Nalam V."/>
            <person name="Broders K.D."/>
        </authorList>
    </citation>
    <scope>NUCLEOTIDE SEQUENCE</scope>
    <source>
        <strain evidence="2">CCC 1102</strain>
    </source>
</reference>
<comment type="caution">
    <text evidence="2">The sequence shown here is derived from an EMBL/GenBank/DDBJ whole genome shotgun (WGS) entry which is preliminary data.</text>
</comment>
<feature type="compositionally biased region" description="Basic and acidic residues" evidence="1">
    <location>
        <begin position="339"/>
        <end position="379"/>
    </location>
</feature>
<feature type="compositionally biased region" description="Polar residues" evidence="1">
    <location>
        <begin position="199"/>
        <end position="235"/>
    </location>
</feature>
<feature type="compositionally biased region" description="Basic and acidic residues" evidence="1">
    <location>
        <begin position="431"/>
        <end position="443"/>
    </location>
</feature>
<dbReference type="EMBL" id="SRPS01000033">
    <property type="protein sequence ID" value="KAG5974143.1"/>
    <property type="molecule type" value="Genomic_DNA"/>
</dbReference>
<evidence type="ECO:0000313" key="2">
    <source>
        <dbReference type="EMBL" id="KAG5974143.1"/>
    </source>
</evidence>
<protein>
    <submittedName>
        <fullName evidence="2">Uncharacterized protein</fullName>
    </submittedName>
</protein>
<feature type="region of interest" description="Disordered" evidence="1">
    <location>
        <begin position="339"/>
        <end position="446"/>
    </location>
</feature>
<accession>A0A9P7MYD6</accession>
<feature type="compositionally biased region" description="Low complexity" evidence="1">
    <location>
        <begin position="380"/>
        <end position="391"/>
    </location>
</feature>
<evidence type="ECO:0000313" key="3">
    <source>
        <dbReference type="Proteomes" id="UP000784919"/>
    </source>
</evidence>
<feature type="compositionally biased region" description="Acidic residues" evidence="1">
    <location>
        <begin position="169"/>
        <end position="178"/>
    </location>
</feature>